<evidence type="ECO:0000256" key="1">
    <source>
        <dbReference type="ARBA" id="ARBA00010333"/>
    </source>
</evidence>
<evidence type="ECO:0000256" key="3">
    <source>
        <dbReference type="SAM" id="SignalP"/>
    </source>
</evidence>
<comment type="similarity">
    <text evidence="1">Belongs to the bacterial solute-binding protein 3 family.</text>
</comment>
<dbReference type="SMART" id="SM00062">
    <property type="entry name" value="PBPb"/>
    <property type="match status" value="1"/>
</dbReference>
<dbReference type="InterPro" id="IPR001638">
    <property type="entry name" value="Solute-binding_3/MltF_N"/>
</dbReference>
<evidence type="ECO:0000313" key="6">
    <source>
        <dbReference type="Proteomes" id="UP000254601"/>
    </source>
</evidence>
<evidence type="ECO:0000313" key="5">
    <source>
        <dbReference type="EMBL" id="SUO93933.1"/>
    </source>
</evidence>
<dbReference type="AlphaFoldDB" id="A0A380MPV9"/>
<evidence type="ECO:0000259" key="4">
    <source>
        <dbReference type="SMART" id="SM00062"/>
    </source>
</evidence>
<feature type="domain" description="Solute-binding protein family 3/N-terminal" evidence="4">
    <location>
        <begin position="25"/>
        <end position="258"/>
    </location>
</feature>
<proteinExistence type="inferred from homology"/>
<organism evidence="5 6">
    <name type="scientific">Suttonella ornithocola</name>
    <dbReference type="NCBI Taxonomy" id="279832"/>
    <lineage>
        <taxon>Bacteria</taxon>
        <taxon>Pseudomonadati</taxon>
        <taxon>Pseudomonadota</taxon>
        <taxon>Gammaproteobacteria</taxon>
        <taxon>Cardiobacteriales</taxon>
        <taxon>Cardiobacteriaceae</taxon>
        <taxon>Suttonella</taxon>
    </lineage>
</organism>
<dbReference type="RefSeq" id="WP_072577159.1">
    <property type="nucleotide sequence ID" value="NZ_LWHB01000138.1"/>
</dbReference>
<dbReference type="EMBL" id="UHIC01000001">
    <property type="protein sequence ID" value="SUO93933.1"/>
    <property type="molecule type" value="Genomic_DNA"/>
</dbReference>
<accession>A0A380MPV9</accession>
<reference evidence="5 6" key="1">
    <citation type="submission" date="2018-06" db="EMBL/GenBank/DDBJ databases">
        <authorList>
            <consortium name="Pathogen Informatics"/>
            <person name="Doyle S."/>
        </authorList>
    </citation>
    <scope>NUCLEOTIDE SEQUENCE [LARGE SCALE GENOMIC DNA]</scope>
    <source>
        <strain evidence="5 6">NCTC13337</strain>
    </source>
</reference>
<sequence>MLIKKIALCLFTALFSQIIHADDKVYTVGILGNYLPFSIKDGKGSVTGFNADLINAIAEKEDLKIRFAVTKTFKGMLETLDTGEKDIVVGFIITPERAENYAFSNPYLDSRWGLLLKVDHKNPTKYIDYNQAISSIHQLSSQVGGTGEQHTRAVLEEKGEGTFLPADTQYLAIQKVATGEADVAYLLAKELHYYAKIHPISQKHEFYVLENPNSHKEVFGFAVKKNRDDDLLAKLNEGLEKVKADGTYHTLLKKWFGE</sequence>
<dbReference type="Gene3D" id="3.40.190.10">
    <property type="entry name" value="Periplasmic binding protein-like II"/>
    <property type="match status" value="2"/>
</dbReference>
<gene>
    <name evidence="5" type="primary">artI</name>
    <name evidence="5" type="ORF">NCTC13337_00469</name>
</gene>
<feature type="signal peptide" evidence="3">
    <location>
        <begin position="1"/>
        <end position="21"/>
    </location>
</feature>
<dbReference type="CDD" id="cd13530">
    <property type="entry name" value="PBP2_peptides_like"/>
    <property type="match status" value="1"/>
</dbReference>
<keyword evidence="2 3" id="KW-0732">Signal</keyword>
<protein>
    <submittedName>
        <fullName evidence="5">ABC transporter arginine-binding protein 2</fullName>
    </submittedName>
</protein>
<name>A0A380MPV9_9GAMM</name>
<dbReference type="Proteomes" id="UP000254601">
    <property type="component" value="Unassembled WGS sequence"/>
</dbReference>
<feature type="chain" id="PRO_5016987270" evidence="3">
    <location>
        <begin position="22"/>
        <end position="258"/>
    </location>
</feature>
<dbReference type="SUPFAM" id="SSF53850">
    <property type="entry name" value="Periplasmic binding protein-like II"/>
    <property type="match status" value="1"/>
</dbReference>
<keyword evidence="6" id="KW-1185">Reference proteome</keyword>
<evidence type="ECO:0000256" key="2">
    <source>
        <dbReference type="ARBA" id="ARBA00022729"/>
    </source>
</evidence>
<dbReference type="OrthoDB" id="9768183at2"/>
<dbReference type="Pfam" id="PF00497">
    <property type="entry name" value="SBP_bac_3"/>
    <property type="match status" value="1"/>
</dbReference>
<dbReference type="PANTHER" id="PTHR35936:SF19">
    <property type="entry name" value="AMINO-ACID-BINDING PROTEIN YXEM-RELATED"/>
    <property type="match status" value="1"/>
</dbReference>
<dbReference type="PANTHER" id="PTHR35936">
    <property type="entry name" value="MEMBRANE-BOUND LYTIC MUREIN TRANSGLYCOSYLASE F"/>
    <property type="match status" value="1"/>
</dbReference>